<dbReference type="Gene3D" id="1.25.40.10">
    <property type="entry name" value="Tetratricopeptide repeat domain"/>
    <property type="match status" value="2"/>
</dbReference>
<evidence type="ECO:0000256" key="4">
    <source>
        <dbReference type="SAM" id="MobiDB-lite"/>
    </source>
</evidence>
<evidence type="ECO:0000256" key="1">
    <source>
        <dbReference type="ARBA" id="ARBA00022737"/>
    </source>
</evidence>
<feature type="repeat" description="TPR" evidence="3">
    <location>
        <begin position="165"/>
        <end position="198"/>
    </location>
</feature>
<dbReference type="InterPro" id="IPR019734">
    <property type="entry name" value="TPR_rpt"/>
</dbReference>
<dbReference type="PROSITE" id="PS50293">
    <property type="entry name" value="TPR_REGION"/>
    <property type="match status" value="1"/>
</dbReference>
<dbReference type="AlphaFoldDB" id="A0A7V2AZ70"/>
<feature type="repeat" description="TPR" evidence="3">
    <location>
        <begin position="199"/>
        <end position="232"/>
    </location>
</feature>
<feature type="repeat" description="TPR" evidence="3">
    <location>
        <begin position="124"/>
        <end position="157"/>
    </location>
</feature>
<dbReference type="Pfam" id="PF13432">
    <property type="entry name" value="TPR_16"/>
    <property type="match status" value="1"/>
</dbReference>
<feature type="repeat" description="TPR" evidence="3">
    <location>
        <begin position="317"/>
        <end position="350"/>
    </location>
</feature>
<comment type="caution">
    <text evidence="5">The sequence shown here is derived from an EMBL/GenBank/DDBJ whole genome shotgun (WGS) entry which is preliminary data.</text>
</comment>
<dbReference type="Pfam" id="PF14559">
    <property type="entry name" value="TPR_19"/>
    <property type="match status" value="2"/>
</dbReference>
<organism evidence="5">
    <name type="scientific">Rhodothermus marinus</name>
    <name type="common">Rhodothermus obamensis</name>
    <dbReference type="NCBI Taxonomy" id="29549"/>
    <lineage>
        <taxon>Bacteria</taxon>
        <taxon>Pseudomonadati</taxon>
        <taxon>Rhodothermota</taxon>
        <taxon>Rhodothermia</taxon>
        <taxon>Rhodothermales</taxon>
        <taxon>Rhodothermaceae</taxon>
        <taxon>Rhodothermus</taxon>
    </lineage>
</organism>
<evidence type="ECO:0000256" key="2">
    <source>
        <dbReference type="ARBA" id="ARBA00022803"/>
    </source>
</evidence>
<keyword evidence="2 3" id="KW-0802">TPR repeat</keyword>
<gene>
    <name evidence="5" type="ORF">ENO59_02440</name>
</gene>
<protein>
    <submittedName>
        <fullName evidence="5">Tetratricopeptide repeat protein</fullName>
    </submittedName>
</protein>
<evidence type="ECO:0000313" key="5">
    <source>
        <dbReference type="EMBL" id="HER95366.1"/>
    </source>
</evidence>
<dbReference type="PROSITE" id="PS50005">
    <property type="entry name" value="TPR"/>
    <property type="match status" value="6"/>
</dbReference>
<proteinExistence type="predicted"/>
<dbReference type="InterPro" id="IPR011990">
    <property type="entry name" value="TPR-like_helical_dom_sf"/>
</dbReference>
<sequence length="429" mass="47929">MGTTTGAKCMARNRSQRPRAASASWKQTIRLGVAAAFLLSSCYPEPASRPELPPPAQVYLARLQQALATQSYALVWALADSIAQYAPEWPDVHFARGLVYMQQRRHEEAEAAFRRVLAVQPDYAGAWFNLGQNAALARKYREALHYYRQELALARKVTVDPRALAAIYAQMGRAYERLAQDDSARSAYAQALTIDSTSAEAHDGLRQVLERQGRYAEALKHAQKALLQHPEHIAYRYHVGALLVQLGRFAEARPLLEEVARRWPGHDGAAYNLGRALIGLGQTAEGQRYLQKADSLQRVTETLLLAQRRVELSPRDPEAWSNYARQLMQVGYLEEAYRALQTALSLAPGNLALLSNLAQLYLAMGDTASALAGMERIVKADTTFAEGWFNLGVLYAMTGRREAARRAWQRTLQLNPSHTLAQTYLRQLP</sequence>
<dbReference type="PANTHER" id="PTHR12558:SF33">
    <property type="entry name" value="BLL7664 PROTEIN"/>
    <property type="match status" value="1"/>
</dbReference>
<dbReference type="PANTHER" id="PTHR12558">
    <property type="entry name" value="CELL DIVISION CYCLE 16,23,27"/>
    <property type="match status" value="1"/>
</dbReference>
<feature type="repeat" description="TPR" evidence="3">
    <location>
        <begin position="90"/>
        <end position="123"/>
    </location>
</feature>
<dbReference type="Pfam" id="PF07719">
    <property type="entry name" value="TPR_2"/>
    <property type="match status" value="1"/>
</dbReference>
<accession>A0A7V2AZ70</accession>
<dbReference type="Pfam" id="PF13181">
    <property type="entry name" value="TPR_8"/>
    <property type="match status" value="1"/>
</dbReference>
<keyword evidence="1" id="KW-0677">Repeat</keyword>
<dbReference type="EMBL" id="DSGB01000003">
    <property type="protein sequence ID" value="HER95366.1"/>
    <property type="molecule type" value="Genomic_DNA"/>
</dbReference>
<reference evidence="5" key="1">
    <citation type="journal article" date="2020" name="mSystems">
        <title>Genome- and Community-Level Interaction Insights into Carbon Utilization and Element Cycling Functions of Hydrothermarchaeota in Hydrothermal Sediment.</title>
        <authorList>
            <person name="Zhou Z."/>
            <person name="Liu Y."/>
            <person name="Xu W."/>
            <person name="Pan J."/>
            <person name="Luo Z.H."/>
            <person name="Li M."/>
        </authorList>
    </citation>
    <scope>NUCLEOTIDE SEQUENCE [LARGE SCALE GENOMIC DNA]</scope>
    <source>
        <strain evidence="5">SpSt-143</strain>
    </source>
</reference>
<name>A0A7V2AZ70_RHOMR</name>
<dbReference type="SMART" id="SM00028">
    <property type="entry name" value="TPR"/>
    <property type="match status" value="8"/>
</dbReference>
<feature type="repeat" description="TPR" evidence="3">
    <location>
        <begin position="385"/>
        <end position="418"/>
    </location>
</feature>
<dbReference type="SUPFAM" id="SSF48452">
    <property type="entry name" value="TPR-like"/>
    <property type="match status" value="2"/>
</dbReference>
<evidence type="ECO:0000256" key="3">
    <source>
        <dbReference type="PROSITE-ProRule" id="PRU00339"/>
    </source>
</evidence>
<dbReference type="InterPro" id="IPR013105">
    <property type="entry name" value="TPR_2"/>
</dbReference>
<feature type="region of interest" description="Disordered" evidence="4">
    <location>
        <begin position="1"/>
        <end position="22"/>
    </location>
</feature>